<keyword evidence="3" id="KW-0677">Repeat</keyword>
<keyword evidence="9" id="KW-1185">Reference proteome</keyword>
<dbReference type="SUPFAM" id="SSF63748">
    <property type="entry name" value="Tudor/PWWP/MBT"/>
    <property type="match status" value="4"/>
</dbReference>
<feature type="repeat" description="MBT" evidence="5">
    <location>
        <begin position="355"/>
        <end position="452"/>
    </location>
</feature>
<protein>
    <submittedName>
        <fullName evidence="8">Scm like with four mbt domains 2</fullName>
    </submittedName>
</protein>
<feature type="transmembrane region" description="Helical" evidence="6">
    <location>
        <begin position="702"/>
        <end position="728"/>
    </location>
</feature>
<evidence type="ECO:0000256" key="3">
    <source>
        <dbReference type="ARBA" id="ARBA00022737"/>
    </source>
</evidence>
<keyword evidence="4" id="KW-0539">Nucleus</keyword>
<feature type="repeat" description="MBT" evidence="5">
    <location>
        <begin position="20"/>
        <end position="120"/>
    </location>
</feature>
<evidence type="ECO:0000313" key="9">
    <source>
        <dbReference type="Proteomes" id="UP000314982"/>
    </source>
</evidence>
<evidence type="ECO:0000256" key="2">
    <source>
        <dbReference type="ARBA" id="ARBA00022491"/>
    </source>
</evidence>
<feature type="repeat" description="MBT" evidence="5">
    <location>
        <begin position="128"/>
        <end position="231"/>
    </location>
</feature>
<dbReference type="Pfam" id="PF02820">
    <property type="entry name" value="MBT"/>
    <property type="match status" value="4"/>
</dbReference>
<keyword evidence="6" id="KW-0472">Membrane</keyword>
<dbReference type="InterPro" id="IPR004092">
    <property type="entry name" value="Mbt"/>
</dbReference>
<name>A0A4W5KVL8_9TELE</name>
<keyword evidence="6" id="KW-1133">Transmembrane helix</keyword>
<dbReference type="Gene3D" id="1.10.150.50">
    <property type="entry name" value="Transcription Factor, Ets-1"/>
    <property type="match status" value="1"/>
</dbReference>
<evidence type="ECO:0000256" key="5">
    <source>
        <dbReference type="PROSITE-ProRule" id="PRU00459"/>
    </source>
</evidence>
<dbReference type="Pfam" id="PF00536">
    <property type="entry name" value="SAM_1"/>
    <property type="match status" value="1"/>
</dbReference>
<evidence type="ECO:0000256" key="4">
    <source>
        <dbReference type="ARBA" id="ARBA00023242"/>
    </source>
</evidence>
<evidence type="ECO:0000256" key="1">
    <source>
        <dbReference type="ARBA" id="ARBA00004123"/>
    </source>
</evidence>
<dbReference type="InterPro" id="IPR001660">
    <property type="entry name" value="SAM"/>
</dbReference>
<organism evidence="8 9">
    <name type="scientific">Hucho hucho</name>
    <name type="common">huchen</name>
    <dbReference type="NCBI Taxonomy" id="62062"/>
    <lineage>
        <taxon>Eukaryota</taxon>
        <taxon>Metazoa</taxon>
        <taxon>Chordata</taxon>
        <taxon>Craniata</taxon>
        <taxon>Vertebrata</taxon>
        <taxon>Euteleostomi</taxon>
        <taxon>Actinopterygii</taxon>
        <taxon>Neopterygii</taxon>
        <taxon>Teleostei</taxon>
        <taxon>Protacanthopterygii</taxon>
        <taxon>Salmoniformes</taxon>
        <taxon>Salmonidae</taxon>
        <taxon>Salmoninae</taxon>
        <taxon>Hucho</taxon>
    </lineage>
</organism>
<dbReference type="Ensembl" id="ENSHHUT00000016739.1">
    <property type="protein sequence ID" value="ENSHHUP00000016171.1"/>
    <property type="gene ID" value="ENSHHUG00000009373.1"/>
</dbReference>
<dbReference type="GeneTree" id="ENSGT00940000158123"/>
<feature type="repeat" description="MBT" evidence="5">
    <location>
        <begin position="241"/>
        <end position="347"/>
    </location>
</feature>
<evidence type="ECO:0000256" key="6">
    <source>
        <dbReference type="SAM" id="Phobius"/>
    </source>
</evidence>
<dbReference type="SUPFAM" id="SSF47769">
    <property type="entry name" value="SAM/Pointed domain"/>
    <property type="match status" value="1"/>
</dbReference>
<reference evidence="9" key="1">
    <citation type="submission" date="2018-06" db="EMBL/GenBank/DDBJ databases">
        <title>Genome assembly of Danube salmon.</title>
        <authorList>
            <person name="Macqueen D.J."/>
            <person name="Gundappa M.K."/>
        </authorList>
    </citation>
    <scope>NUCLEOTIDE SEQUENCE [LARGE SCALE GENOMIC DNA]</scope>
</reference>
<dbReference type="CDD" id="cd09581">
    <property type="entry name" value="SAM_Scm-like-4MBT1_2"/>
    <property type="match status" value="1"/>
</dbReference>
<feature type="domain" description="SAM" evidence="7">
    <location>
        <begin position="745"/>
        <end position="811"/>
    </location>
</feature>
<keyword evidence="6" id="KW-0812">Transmembrane</keyword>
<keyword evidence="2" id="KW-0678">Repressor</keyword>
<reference evidence="8" key="2">
    <citation type="submission" date="2025-08" db="UniProtKB">
        <authorList>
            <consortium name="Ensembl"/>
        </authorList>
    </citation>
    <scope>IDENTIFICATION</scope>
</reference>
<dbReference type="InterPro" id="IPR037604">
    <property type="entry name" value="Scm-like-4MBT1/2_SAM"/>
</dbReference>
<proteinExistence type="predicted"/>
<dbReference type="GO" id="GO:0042393">
    <property type="term" value="F:histone binding"/>
    <property type="evidence" value="ECO:0007669"/>
    <property type="project" value="InterPro"/>
</dbReference>
<accession>A0A4W5KVL8</accession>
<dbReference type="InterPro" id="IPR038348">
    <property type="entry name" value="SLED_sf"/>
</dbReference>
<dbReference type="GO" id="GO:0003714">
    <property type="term" value="F:transcription corepressor activity"/>
    <property type="evidence" value="ECO:0007669"/>
    <property type="project" value="InterPro"/>
</dbReference>
<evidence type="ECO:0000259" key="7">
    <source>
        <dbReference type="SMART" id="SM00454"/>
    </source>
</evidence>
<sequence>MIDGAFFLSDADSMEEEADFNWEEYLEETGATAAPHTAFKHVDISLQSSFQPGMKLEVANKSSPDTYWVATIVTTCGQLLLLRFSGYGDDRKADFWCDVMTAELHPVGWCSQNNKTLQPPEAIKEKYSDWTDFLIQDLTGSRTAPANLLEGPLRGKNTVDLIVEGSVMEVRDLTDPSLYWAAHVAQNIGGRLRLRHVGLQDDAHDTWLFYLDVRLRPLGWAQENRLSLEPPAELRGLKSALEWQEALEAARSEAQQNPLPLEVFKDHADLTKHSFRTGMKLEMVSPSEPFHICPVSVTQVYDEHYFQVTVDDLTPEATPLSLVCHSESPGILPVQWCLKNGIGLERPRGYLSQDFDWADYLKQSGTETAPDACFPDAWQSRGFAKDMWLEAVNPVRPTEVCVAQITQVRGRLLWLRLEGLPRSVPECIVDVESMDIFPVGWCETNAYLLTPPLKPACKYPRNSLSLLLAPPQPVETIPLNLCEPVAMDTANGRYCCSRIYVNHRCFSGPYLNKGRIAELPQDVGPGKCTLVLKEVLSMLINAAYKPGRVLRELQDVEDQHWDCHEETLKAKYKGKTYRSSIRIVRLAEQIPDFCRKVCVKLQCCPNLFSPVQVTDQCPENCSVQTKTKYTYYYGKKKKLSKPFGGEESLEAKPTRRRKKRKAIFVQKKRRSSPSISVCLLLSPMSLSLVCKSEGCVPFPLSFSFSFFLALSLRVCLSLFLSVCLFLSLRVECSETECQLVLERNPLEWSVDDVVTFITSTDCAALAKIFQEQDIDGQALLLLTLPTVQECMELKLGPAIKLCHQIERVKVAFYAQYAN</sequence>
<dbReference type="Proteomes" id="UP000314982">
    <property type="component" value="Unassembled WGS sequence"/>
</dbReference>
<dbReference type="InterPro" id="IPR050548">
    <property type="entry name" value="PcG_chromatin_remod_factors"/>
</dbReference>
<dbReference type="SMART" id="SM00454">
    <property type="entry name" value="SAM"/>
    <property type="match status" value="1"/>
</dbReference>
<dbReference type="Gene3D" id="3.90.1150.190">
    <property type="entry name" value="SLED domain"/>
    <property type="match status" value="1"/>
</dbReference>
<reference evidence="8" key="3">
    <citation type="submission" date="2025-09" db="UniProtKB">
        <authorList>
            <consortium name="Ensembl"/>
        </authorList>
    </citation>
    <scope>IDENTIFICATION</scope>
</reference>
<dbReference type="SMART" id="SM00561">
    <property type="entry name" value="MBT"/>
    <property type="match status" value="4"/>
</dbReference>
<dbReference type="Gene3D" id="2.30.30.140">
    <property type="match status" value="4"/>
</dbReference>
<evidence type="ECO:0000313" key="8">
    <source>
        <dbReference type="Ensembl" id="ENSHHUP00000016171.1"/>
    </source>
</evidence>
<dbReference type="PANTHER" id="PTHR12247:SF62">
    <property type="entry name" value="SCM-LIKE WITH FOUR MBT DOMAINS PROTEIN 2"/>
    <property type="match status" value="1"/>
</dbReference>
<dbReference type="InterPro" id="IPR013761">
    <property type="entry name" value="SAM/pointed_sf"/>
</dbReference>
<dbReference type="InterPro" id="IPR021987">
    <property type="entry name" value="SLED"/>
</dbReference>
<dbReference type="GO" id="GO:0005634">
    <property type="term" value="C:nucleus"/>
    <property type="evidence" value="ECO:0007669"/>
    <property type="project" value="UniProtKB-SubCell"/>
</dbReference>
<dbReference type="AlphaFoldDB" id="A0A4W5KVL8"/>
<dbReference type="Pfam" id="PF12140">
    <property type="entry name" value="SLED"/>
    <property type="match status" value="1"/>
</dbReference>
<dbReference type="PROSITE" id="PS51079">
    <property type="entry name" value="MBT"/>
    <property type="match status" value="4"/>
</dbReference>
<dbReference type="PANTHER" id="PTHR12247">
    <property type="entry name" value="POLYCOMB GROUP PROTEIN"/>
    <property type="match status" value="1"/>
</dbReference>
<comment type="subcellular location">
    <subcellularLocation>
        <location evidence="1">Nucleus</location>
    </subcellularLocation>
</comment>
<dbReference type="GO" id="GO:0003682">
    <property type="term" value="F:chromatin binding"/>
    <property type="evidence" value="ECO:0007669"/>
    <property type="project" value="TreeGrafter"/>
</dbReference>